<dbReference type="SUPFAM" id="SSF48403">
    <property type="entry name" value="Ankyrin repeat"/>
    <property type="match status" value="1"/>
</dbReference>
<dbReference type="EMBL" id="JAAEJV010000074">
    <property type="protein sequence ID" value="MBF5060105.1"/>
    <property type="molecule type" value="Genomic_DNA"/>
</dbReference>
<evidence type="ECO:0000256" key="2">
    <source>
        <dbReference type="SAM" id="MobiDB-lite"/>
    </source>
</evidence>
<dbReference type="Pfam" id="PF12796">
    <property type="entry name" value="Ank_2"/>
    <property type="match status" value="1"/>
</dbReference>
<evidence type="ECO:0000313" key="4">
    <source>
        <dbReference type="Proteomes" id="UP001194714"/>
    </source>
</evidence>
<dbReference type="InterPro" id="IPR036770">
    <property type="entry name" value="Ankyrin_rpt-contain_sf"/>
</dbReference>
<feature type="region of interest" description="Disordered" evidence="2">
    <location>
        <begin position="1"/>
        <end position="41"/>
    </location>
</feature>
<proteinExistence type="predicted"/>
<sequence>MTTIGEINGGGTDIPLSNETAEVNEKEGALETEKSSSGASNDLMSKQIARYRMLEHCLHQQFKERLEEKTEQELIEQTGSRLGLLDSDVDGVEVDFMSIDTFQWLLAYLQEKAPLCLGAIDLQKVMSHVLNVSLGEASPKKEGADLAIKVEGEDAHITAQIDMGKYRIIANPSAQMPISIFEGDTLIAKIDHKIQKVRNCTKSALFGAILTLFVVAEIHNQGKKDLPITQKLIDGVFPKAYELYKGFTTDFRLHVITEFVDYCKNNKVTRKRRCAVTLFHILEKLSIFNRKIPQEKAIAIVKDIIAITDRYNLDSFYGFSKDKKTLMYGCAIHFLKRAGVPEEHALFKTLKEKDDRAEAWGARHVLRVALFSNRPIETFYQEYQKHFGINEKDEHKQTPIFYAAAFRASKGIKYLLTKGADLTQINDYGETPLHIACKQSDYTDCWDPIREGHRLFPVSHNQTLRALRLLIERDPRTIGMLDDWGDTPADNLHQKAMTEALISIVKKVKITKETAPGLFSFAFSTKDELFMRKILITSKKTILETVLQNPYRRILVFTECALLKNSELTGLLIDYIKLPECDYFEEEPQLIFRLLKGGASPETFTQIIKEFPAVVTHLSKAHRSLAEVLQEKVTQGKTKWLPVLFLVNQTSKGSCQAA</sequence>
<dbReference type="InterPro" id="IPR002110">
    <property type="entry name" value="Ankyrin_rpt"/>
</dbReference>
<reference evidence="3 4" key="1">
    <citation type="submission" date="2020-01" db="EMBL/GenBank/DDBJ databases">
        <title>Draft genome sequence of Cand. Neptunochlamydia vexilliferae K9.</title>
        <authorList>
            <person name="Schulz F."/>
            <person name="Koestlbacher S."/>
            <person name="Wascher F."/>
            <person name="Pizzetti I."/>
            <person name="Horn M."/>
        </authorList>
    </citation>
    <scope>NUCLEOTIDE SEQUENCE [LARGE SCALE GENOMIC DNA]</scope>
    <source>
        <strain evidence="3 4">K9</strain>
    </source>
</reference>
<name>A0ABS0B1N7_9BACT</name>
<dbReference type="RefSeq" id="WP_194848433.1">
    <property type="nucleotide sequence ID" value="NZ_JAAEJV010000074.1"/>
</dbReference>
<dbReference type="Gene3D" id="1.25.40.20">
    <property type="entry name" value="Ankyrin repeat-containing domain"/>
    <property type="match status" value="1"/>
</dbReference>
<keyword evidence="1" id="KW-0040">ANK repeat</keyword>
<dbReference type="PROSITE" id="PS50088">
    <property type="entry name" value="ANK_REPEAT"/>
    <property type="match status" value="1"/>
</dbReference>
<protein>
    <recommendedName>
        <fullName evidence="5">Ankyrin repeat protein</fullName>
    </recommendedName>
</protein>
<comment type="caution">
    <text evidence="3">The sequence shown here is derived from an EMBL/GenBank/DDBJ whole genome shotgun (WGS) entry which is preliminary data.</text>
</comment>
<evidence type="ECO:0008006" key="5">
    <source>
        <dbReference type="Google" id="ProtNLM"/>
    </source>
</evidence>
<organism evidence="3 4">
    <name type="scientific">Candidatus Neptunichlamydia vexilliferae</name>
    <dbReference type="NCBI Taxonomy" id="1651774"/>
    <lineage>
        <taxon>Bacteria</taxon>
        <taxon>Pseudomonadati</taxon>
        <taxon>Chlamydiota</taxon>
        <taxon>Chlamydiia</taxon>
        <taxon>Parachlamydiales</taxon>
        <taxon>Simkaniaceae</taxon>
        <taxon>Candidatus Neptunichlamydia</taxon>
    </lineage>
</organism>
<feature type="repeat" description="ANK" evidence="1">
    <location>
        <begin position="395"/>
        <end position="427"/>
    </location>
</feature>
<evidence type="ECO:0000313" key="3">
    <source>
        <dbReference type="EMBL" id="MBF5060105.1"/>
    </source>
</evidence>
<dbReference type="SMART" id="SM00248">
    <property type="entry name" value="ANK"/>
    <property type="match status" value="2"/>
</dbReference>
<gene>
    <name evidence="3" type="ORF">NEPTK9_001633</name>
</gene>
<evidence type="ECO:0000256" key="1">
    <source>
        <dbReference type="PROSITE-ProRule" id="PRU00023"/>
    </source>
</evidence>
<keyword evidence="4" id="KW-1185">Reference proteome</keyword>
<dbReference type="Proteomes" id="UP001194714">
    <property type="component" value="Unassembled WGS sequence"/>
</dbReference>
<feature type="compositionally biased region" description="Basic and acidic residues" evidence="2">
    <location>
        <begin position="23"/>
        <end position="34"/>
    </location>
</feature>
<accession>A0ABS0B1N7</accession>